<name>Q6CSC9_KLULA</name>
<dbReference type="RefSeq" id="XP_453160.1">
    <property type="nucleotide sequence ID" value="XM_453160.1"/>
</dbReference>
<dbReference type="PaxDb" id="284590-Q6CSC9"/>
<dbReference type="InParanoid" id="Q6CSC9"/>
<accession>Q6CSC9</accession>
<dbReference type="EMBL" id="CR382124">
    <property type="protein sequence ID" value="CAH00256.1"/>
    <property type="molecule type" value="Genomic_DNA"/>
</dbReference>
<evidence type="ECO:0000313" key="2">
    <source>
        <dbReference type="EMBL" id="CAH00256.1"/>
    </source>
</evidence>
<feature type="region of interest" description="Disordered" evidence="1">
    <location>
        <begin position="329"/>
        <end position="351"/>
    </location>
</feature>
<gene>
    <name evidence="2" type="ORF">KLLA0_D02068g</name>
</gene>
<dbReference type="GeneID" id="2893369"/>
<organism evidence="2 3">
    <name type="scientific">Kluyveromyces lactis (strain ATCC 8585 / CBS 2359 / DSM 70799 / NBRC 1267 / NRRL Y-1140 / WM37)</name>
    <name type="common">Yeast</name>
    <name type="synonym">Candida sphaerica</name>
    <dbReference type="NCBI Taxonomy" id="284590"/>
    <lineage>
        <taxon>Eukaryota</taxon>
        <taxon>Fungi</taxon>
        <taxon>Dikarya</taxon>
        <taxon>Ascomycota</taxon>
        <taxon>Saccharomycotina</taxon>
        <taxon>Saccharomycetes</taxon>
        <taxon>Saccharomycetales</taxon>
        <taxon>Saccharomycetaceae</taxon>
        <taxon>Kluyveromyces</taxon>
    </lineage>
</organism>
<sequence length="405" mass="46291">MTDCNSTTERSLTSGLEAMSLKAISPSKLNRRHKVSSKPDKLNENVCLDRRAEVLVNTENEMPTEIVSKIKNENFHLQLELEQKNHEISKLKSMLLPKLTPPAIDLRLTTSLKDPLYYHPESNKIPGMSGATVTNSDYVSHFSSSSYDGNRNDVRETSTVASTTISRKEKNHMLFTRNILPFIRDSINMYKNSHVLNEEVVPIEKELDKFYDNSLKKDEKCEVFSNVLLGLLRVQRLNIAALNRELELKTVERKMDYLATLFLDPQEYEIPRHSSMKRIRDQMLDVIISLYGELPNPNQRAAREMKYQQPQQVPLKIKSDSKLNRQSHNPEILPIGYSNSSSKPARSAKKRMRNIKLTPFKTASQEDMDADDDLDVDLSDPLQLLLAERITGTDLENTTSLTNSL</sequence>
<reference evidence="2 3" key="1">
    <citation type="journal article" date="2004" name="Nature">
        <title>Genome evolution in yeasts.</title>
        <authorList>
            <consortium name="Genolevures"/>
            <person name="Dujon B."/>
            <person name="Sherman D."/>
            <person name="Fischer G."/>
            <person name="Durrens P."/>
            <person name="Casaregola S."/>
            <person name="Lafontaine I."/>
            <person name="de Montigny J."/>
            <person name="Marck C."/>
            <person name="Neuveglise C."/>
            <person name="Talla E."/>
            <person name="Goffard N."/>
            <person name="Frangeul L."/>
            <person name="Aigle M."/>
            <person name="Anthouard V."/>
            <person name="Babour A."/>
            <person name="Barbe V."/>
            <person name="Barnay S."/>
            <person name="Blanchin S."/>
            <person name="Beckerich J.M."/>
            <person name="Beyne E."/>
            <person name="Bleykasten C."/>
            <person name="Boisrame A."/>
            <person name="Boyer J."/>
            <person name="Cattolico L."/>
            <person name="Confanioleri F."/>
            <person name="de Daruvar A."/>
            <person name="Despons L."/>
            <person name="Fabre E."/>
            <person name="Fairhead C."/>
            <person name="Ferry-Dumazet H."/>
            <person name="Groppi A."/>
            <person name="Hantraye F."/>
            <person name="Hennequin C."/>
            <person name="Jauniaux N."/>
            <person name="Joyet P."/>
            <person name="Kachouri R."/>
            <person name="Kerrest A."/>
            <person name="Koszul R."/>
            <person name="Lemaire M."/>
            <person name="Lesur I."/>
            <person name="Ma L."/>
            <person name="Muller H."/>
            <person name="Nicaud J.M."/>
            <person name="Nikolski M."/>
            <person name="Oztas S."/>
            <person name="Ozier-Kalogeropoulos O."/>
            <person name="Pellenz S."/>
            <person name="Potier S."/>
            <person name="Richard G.F."/>
            <person name="Straub M.L."/>
            <person name="Suleau A."/>
            <person name="Swennene D."/>
            <person name="Tekaia F."/>
            <person name="Wesolowski-Louvel M."/>
            <person name="Westhof E."/>
            <person name="Wirth B."/>
            <person name="Zeniou-Meyer M."/>
            <person name="Zivanovic I."/>
            <person name="Bolotin-Fukuhara M."/>
            <person name="Thierry A."/>
            <person name="Bouchier C."/>
            <person name="Caudron B."/>
            <person name="Scarpelli C."/>
            <person name="Gaillardin C."/>
            <person name="Weissenbach J."/>
            <person name="Wincker P."/>
            <person name="Souciet J.L."/>
        </authorList>
    </citation>
    <scope>NUCLEOTIDE SEQUENCE [LARGE SCALE GENOMIC DNA]</scope>
    <source>
        <strain evidence="3">ATCC 8585 / CBS 2359 / DSM 70799 / NBRC 1267 / NRRL Y-1140 / WM37</strain>
    </source>
</reference>
<dbReference type="KEGG" id="kla:KLLA0_D02068g"/>
<dbReference type="eggNOG" id="ENOG502S3XE">
    <property type="taxonomic scope" value="Eukaryota"/>
</dbReference>
<protein>
    <submittedName>
        <fullName evidence="2">KLLA0D02068p</fullName>
    </submittedName>
</protein>
<dbReference type="Proteomes" id="UP000000598">
    <property type="component" value="Chromosome D"/>
</dbReference>
<dbReference type="HOGENOM" id="CLU_679828_0_0_1"/>
<keyword evidence="3" id="KW-1185">Reference proteome</keyword>
<dbReference type="AlphaFoldDB" id="Q6CSC9"/>
<dbReference type="STRING" id="284590.Q6CSC9"/>
<evidence type="ECO:0000313" key="3">
    <source>
        <dbReference type="Proteomes" id="UP000000598"/>
    </source>
</evidence>
<evidence type="ECO:0000256" key="1">
    <source>
        <dbReference type="SAM" id="MobiDB-lite"/>
    </source>
</evidence>
<dbReference type="OMA" id="DEKCEVF"/>
<proteinExistence type="predicted"/>